<comment type="subcellular location">
    <subcellularLocation>
        <location evidence="1">Cell membrane</location>
        <topology evidence="1">Multi-pass membrane protein</topology>
    </subcellularLocation>
</comment>
<evidence type="ECO:0000256" key="6">
    <source>
        <dbReference type="ARBA" id="ARBA00022741"/>
    </source>
</evidence>
<feature type="transmembrane region" description="Helical" evidence="11">
    <location>
        <begin position="444"/>
        <end position="466"/>
    </location>
</feature>
<dbReference type="CDD" id="cd02094">
    <property type="entry name" value="P-type_ATPase_Cu-like"/>
    <property type="match status" value="1"/>
</dbReference>
<evidence type="ECO:0000256" key="9">
    <source>
        <dbReference type="ARBA" id="ARBA00022989"/>
    </source>
</evidence>
<feature type="transmembrane region" description="Helical" evidence="11">
    <location>
        <begin position="176"/>
        <end position="202"/>
    </location>
</feature>
<organism evidence="14">
    <name type="scientific">Burkholderia pseudomallei 1710a</name>
    <dbReference type="NCBI Taxonomy" id="320371"/>
    <lineage>
        <taxon>Bacteria</taxon>
        <taxon>Pseudomonadati</taxon>
        <taxon>Pseudomonadota</taxon>
        <taxon>Betaproteobacteria</taxon>
        <taxon>Burkholderiales</taxon>
        <taxon>Burkholderiaceae</taxon>
        <taxon>Burkholderia</taxon>
        <taxon>pseudomallei group</taxon>
    </lineage>
</organism>
<dbReference type="InterPro" id="IPR008250">
    <property type="entry name" value="ATPase_P-typ_transduc_dom_A_sf"/>
</dbReference>
<keyword evidence="6 11" id="KW-0547">Nucleotide-binding</keyword>
<dbReference type="GO" id="GO:0060003">
    <property type="term" value="P:copper ion export"/>
    <property type="evidence" value="ECO:0007669"/>
    <property type="project" value="UniProtKB-ARBA"/>
</dbReference>
<keyword evidence="4 11" id="KW-0812">Transmembrane</keyword>
<feature type="transmembrane region" description="Helical" evidence="11">
    <location>
        <begin position="222"/>
        <end position="240"/>
    </location>
</feature>
<dbReference type="PANTHER" id="PTHR43520:SF8">
    <property type="entry name" value="P-TYPE CU(+) TRANSPORTER"/>
    <property type="match status" value="1"/>
</dbReference>
<evidence type="ECO:0000259" key="13">
    <source>
        <dbReference type="SMART" id="SM00746"/>
    </source>
</evidence>
<dbReference type="SUPFAM" id="SSF47240">
    <property type="entry name" value="Ferritin-like"/>
    <property type="match status" value="1"/>
</dbReference>
<feature type="transmembrane region" description="Helical" evidence="11">
    <location>
        <begin position="788"/>
        <end position="810"/>
    </location>
</feature>
<dbReference type="FunFam" id="2.70.150.10:FF:000020">
    <property type="entry name" value="Copper-exporting P-type ATPase A"/>
    <property type="match status" value="1"/>
</dbReference>
<keyword evidence="14" id="KW-0378">Hydrolase</keyword>
<keyword evidence="5 11" id="KW-0479">Metal-binding</keyword>
<dbReference type="PRINTS" id="PR00943">
    <property type="entry name" value="CUATPASE"/>
</dbReference>
<dbReference type="InterPro" id="IPR001757">
    <property type="entry name" value="P_typ_ATPase"/>
</dbReference>
<feature type="transmembrane region" description="Helical" evidence="11">
    <location>
        <begin position="472"/>
        <end position="504"/>
    </location>
</feature>
<sequence>MTAAMPRRGDPTGGAFRPGSPPKTSTSTDATGALAMHDAHVHHDRSGDTNERRDPHRPHETKTPGETAVDPVCGMKVPIDTPRRYDYQGRTYRFCSDKCATAFRASPQRFVGTPKQRAGASAAKPGTVYTCPMHPQIRANAPGACPICGMALEPLTPDAAEDGNPELRSMTRRFELGLVLAVPLVLMTMGAMVLPFDIGAGIDALLARWPRPFGMPASWSQWVQAALATPVVLWGGWPFLVRGWKSFVTRRLNMFSLIGLGVCVAYLFSVFALLFPDTLPQAFRSGHEIPLYFEASAVIVTLVLLGQVLELRARSRTSSAIRDLLQLAPHTAVRVNPDGSEQTVPLDAVVVGDTLRVKPGSKVPVDGIVVAGHSSVDESMITGEPVPAEKTEGSPVTGATVNQTGTFVMRAQKIGTDTLLARIVQMVAEAGRSRAPIQKLADQVSGGFVLAVIVLAALAFAAWAAFGPAPALANALVVAISVLIIACPCALGLATPVSIIVGVGRGAREGVLIKDAEALELMEKVDTVVVDKTGTLTEGRPRVQTIVALGGQSERALLGDAASLEGASEHPLAQAIVEHAARMGAERKPVASFDSVPGKGVKGTLDARTVALGNAHLMADLAIDCTAADADSNRLREAGQTVMYVAIDGQLAGYIGVADPIKETTPDAVQLLKASGTRIVMLTGDNPVTANAVARTLSLDGVKAGVLPEDKYRHVQALQQQGHVVAMAGDGVNDAPALAQANVGIAMGTGTDVAMNSARIVLVKGDLRGIARARALSVATMKNIRQNLFFAFVYNAVGIPVAAGVLYPWFGITLSPIFASAAMAASSVSVIGNALRLRGAKT</sequence>
<dbReference type="Gene3D" id="1.10.620.20">
    <property type="entry name" value="Ribonucleotide Reductase, subunit A"/>
    <property type="match status" value="1"/>
</dbReference>
<keyword evidence="10 11" id="KW-0472">Membrane</keyword>
<dbReference type="SFLD" id="SFLDS00003">
    <property type="entry name" value="Haloacid_Dehalogenase"/>
    <property type="match status" value="1"/>
</dbReference>
<gene>
    <name evidence="14" type="ORF">BURPS1710A_0580</name>
</gene>
<evidence type="ECO:0000256" key="7">
    <source>
        <dbReference type="ARBA" id="ARBA00022840"/>
    </source>
</evidence>
<dbReference type="Proteomes" id="UP000001812">
    <property type="component" value="Chromosome I"/>
</dbReference>
<comment type="similarity">
    <text evidence="2 11">Belongs to the cation transport ATPase (P-type) (TC 3.A.3) family. Type IB subfamily.</text>
</comment>
<dbReference type="EMBL" id="CM000832">
    <property type="protein sequence ID" value="EET08959.1"/>
    <property type="molecule type" value="Genomic_DNA"/>
</dbReference>
<dbReference type="GO" id="GO:0016491">
    <property type="term" value="F:oxidoreductase activity"/>
    <property type="evidence" value="ECO:0007669"/>
    <property type="project" value="InterPro"/>
</dbReference>
<dbReference type="GO" id="GO:0005886">
    <property type="term" value="C:plasma membrane"/>
    <property type="evidence" value="ECO:0007669"/>
    <property type="project" value="UniProtKB-SubCell"/>
</dbReference>
<dbReference type="Gene3D" id="2.70.150.10">
    <property type="entry name" value="Calcium-transporting ATPase, cytoplasmic transduction domain A"/>
    <property type="match status" value="1"/>
</dbReference>
<keyword evidence="8" id="KW-1278">Translocase</keyword>
<evidence type="ECO:0000256" key="11">
    <source>
        <dbReference type="RuleBase" id="RU362081"/>
    </source>
</evidence>
<dbReference type="GO" id="GO:0005524">
    <property type="term" value="F:ATP binding"/>
    <property type="evidence" value="ECO:0007669"/>
    <property type="project" value="UniProtKB-UniRule"/>
</dbReference>
<dbReference type="InterPro" id="IPR027256">
    <property type="entry name" value="P-typ_ATPase_IB"/>
</dbReference>
<evidence type="ECO:0000256" key="8">
    <source>
        <dbReference type="ARBA" id="ARBA00022967"/>
    </source>
</evidence>
<dbReference type="InterPro" id="IPR012348">
    <property type="entry name" value="RNR-like"/>
</dbReference>
<protein>
    <submittedName>
        <fullName evidence="14">Copper-exporting ATPase</fullName>
        <ecNumber evidence="14">3.6.3.4</ecNumber>
    </submittedName>
</protein>
<name>A0A0E1W987_BURPE</name>
<dbReference type="InterPro" id="IPR023299">
    <property type="entry name" value="ATPase_P-typ_cyto_dom_N"/>
</dbReference>
<feature type="region of interest" description="Disordered" evidence="12">
    <location>
        <begin position="1"/>
        <end position="75"/>
    </location>
</feature>
<dbReference type="InterPro" id="IPR018303">
    <property type="entry name" value="ATPase_P-typ_P_site"/>
</dbReference>
<dbReference type="PANTHER" id="PTHR43520">
    <property type="entry name" value="ATP7, ISOFORM B"/>
    <property type="match status" value="1"/>
</dbReference>
<dbReference type="Pfam" id="PF04945">
    <property type="entry name" value="YHS"/>
    <property type="match status" value="1"/>
</dbReference>
<dbReference type="InterPro" id="IPR023214">
    <property type="entry name" value="HAD_sf"/>
</dbReference>
<dbReference type="SMART" id="SM00746">
    <property type="entry name" value="TRASH"/>
    <property type="match status" value="1"/>
</dbReference>
<dbReference type="SFLD" id="SFLDG00002">
    <property type="entry name" value="C1.7:_P-type_atpase_like"/>
    <property type="match status" value="1"/>
</dbReference>
<feature type="domain" description="TRASH" evidence="13">
    <location>
        <begin position="70"/>
        <end position="107"/>
    </location>
</feature>
<dbReference type="InterPro" id="IPR036412">
    <property type="entry name" value="HAD-like_sf"/>
</dbReference>
<dbReference type="NCBIfam" id="TIGR01511">
    <property type="entry name" value="ATPase-IB1_Cu"/>
    <property type="match status" value="1"/>
</dbReference>
<dbReference type="InterPro" id="IPR045800">
    <property type="entry name" value="HMBD"/>
</dbReference>
<reference evidence="14" key="1">
    <citation type="submission" date="2009-05" db="EMBL/GenBank/DDBJ databases">
        <authorList>
            <person name="Harkins D.M."/>
            <person name="DeShazer D."/>
            <person name="Woods D.E."/>
            <person name="Brinkac L.M."/>
            <person name="Brown K.A."/>
            <person name="Hung G.C."/>
            <person name="Tuanyok A."/>
            <person name="Zhang B."/>
            <person name="Nierman W.C."/>
        </authorList>
    </citation>
    <scope>NUCLEOTIDE SEQUENCE [LARGE SCALE GENOMIC DNA]</scope>
    <source>
        <strain evidence="14">1710a</strain>
    </source>
</reference>
<evidence type="ECO:0000256" key="3">
    <source>
        <dbReference type="ARBA" id="ARBA00022475"/>
    </source>
</evidence>
<dbReference type="Pfam" id="PF00702">
    <property type="entry name" value="Hydrolase"/>
    <property type="match status" value="1"/>
</dbReference>
<dbReference type="HOGENOM" id="CLU_001771_11_2_4"/>
<keyword evidence="3 11" id="KW-1003">Cell membrane</keyword>
<evidence type="ECO:0000256" key="5">
    <source>
        <dbReference type="ARBA" id="ARBA00022723"/>
    </source>
</evidence>
<dbReference type="GO" id="GO:0055070">
    <property type="term" value="P:copper ion homeostasis"/>
    <property type="evidence" value="ECO:0007669"/>
    <property type="project" value="TreeGrafter"/>
</dbReference>
<dbReference type="GO" id="GO:0005507">
    <property type="term" value="F:copper ion binding"/>
    <property type="evidence" value="ECO:0007669"/>
    <property type="project" value="TreeGrafter"/>
</dbReference>
<dbReference type="GO" id="GO:0016887">
    <property type="term" value="F:ATP hydrolysis activity"/>
    <property type="evidence" value="ECO:0007669"/>
    <property type="project" value="InterPro"/>
</dbReference>
<evidence type="ECO:0000256" key="1">
    <source>
        <dbReference type="ARBA" id="ARBA00004651"/>
    </source>
</evidence>
<dbReference type="InterPro" id="IPR009078">
    <property type="entry name" value="Ferritin-like_SF"/>
</dbReference>
<feature type="compositionally biased region" description="Basic and acidic residues" evidence="12">
    <location>
        <begin position="37"/>
        <end position="63"/>
    </location>
</feature>
<evidence type="ECO:0000256" key="4">
    <source>
        <dbReference type="ARBA" id="ARBA00022692"/>
    </source>
</evidence>
<dbReference type="InterPro" id="IPR044492">
    <property type="entry name" value="P_typ_ATPase_HD_dom"/>
</dbReference>
<dbReference type="SUPFAM" id="SSF81653">
    <property type="entry name" value="Calcium ATPase, transduction domain A"/>
    <property type="match status" value="1"/>
</dbReference>
<dbReference type="NCBIfam" id="TIGR01525">
    <property type="entry name" value="ATPase-IB_hvy"/>
    <property type="match status" value="1"/>
</dbReference>
<dbReference type="EC" id="3.6.3.4" evidence="14"/>
<dbReference type="InterPro" id="IPR059000">
    <property type="entry name" value="ATPase_P-type_domA"/>
</dbReference>
<keyword evidence="7 11" id="KW-0067">ATP-binding</keyword>
<dbReference type="RefSeq" id="WP_004525924.1">
    <property type="nucleotide sequence ID" value="NZ_CM000832.1"/>
</dbReference>
<keyword evidence="9 11" id="KW-1133">Transmembrane helix</keyword>
<evidence type="ECO:0000313" key="14">
    <source>
        <dbReference type="EMBL" id="EET08959.1"/>
    </source>
</evidence>
<dbReference type="Pfam" id="PF00122">
    <property type="entry name" value="E1-E2_ATPase"/>
    <property type="match status" value="1"/>
</dbReference>
<dbReference type="InterPro" id="IPR007029">
    <property type="entry name" value="YHS_dom"/>
</dbReference>
<dbReference type="Gene3D" id="3.40.1110.10">
    <property type="entry name" value="Calcium-transporting ATPase, cytoplasmic domain N"/>
    <property type="match status" value="1"/>
</dbReference>
<proteinExistence type="inferred from homology"/>
<dbReference type="Pfam" id="PF19335">
    <property type="entry name" value="HMBD"/>
    <property type="match status" value="1"/>
</dbReference>
<dbReference type="PRINTS" id="PR00119">
    <property type="entry name" value="CATATPASE"/>
</dbReference>
<accession>A0A0E1W987</accession>
<evidence type="ECO:0000256" key="12">
    <source>
        <dbReference type="SAM" id="MobiDB-lite"/>
    </source>
</evidence>
<dbReference type="SUPFAM" id="SSF81665">
    <property type="entry name" value="Calcium ATPase, transmembrane domain M"/>
    <property type="match status" value="1"/>
</dbReference>
<dbReference type="SUPFAM" id="SSF56784">
    <property type="entry name" value="HAD-like"/>
    <property type="match status" value="1"/>
</dbReference>
<evidence type="ECO:0000256" key="2">
    <source>
        <dbReference type="ARBA" id="ARBA00006024"/>
    </source>
</evidence>
<feature type="transmembrane region" description="Helical" evidence="11">
    <location>
        <begin position="289"/>
        <end position="309"/>
    </location>
</feature>
<feature type="transmembrane region" description="Helical" evidence="11">
    <location>
        <begin position="816"/>
        <end position="835"/>
    </location>
</feature>
<dbReference type="InterPro" id="IPR011017">
    <property type="entry name" value="TRASH_dom"/>
</dbReference>
<evidence type="ECO:0000256" key="10">
    <source>
        <dbReference type="ARBA" id="ARBA00023136"/>
    </source>
</evidence>
<dbReference type="AlphaFoldDB" id="A0A0E1W987"/>
<dbReference type="InterPro" id="IPR023298">
    <property type="entry name" value="ATPase_P-typ_TM_dom_sf"/>
</dbReference>
<dbReference type="GO" id="GO:0043682">
    <property type="term" value="F:P-type divalent copper transporter activity"/>
    <property type="evidence" value="ECO:0007669"/>
    <property type="project" value="TreeGrafter"/>
</dbReference>
<dbReference type="PROSITE" id="PS00154">
    <property type="entry name" value="ATPASE_E1_E2"/>
    <property type="match status" value="1"/>
</dbReference>
<feature type="transmembrane region" description="Helical" evidence="11">
    <location>
        <begin position="252"/>
        <end position="274"/>
    </location>
</feature>
<dbReference type="SFLD" id="SFLDF00027">
    <property type="entry name" value="p-type_atpase"/>
    <property type="match status" value="1"/>
</dbReference>
<dbReference type="NCBIfam" id="TIGR01494">
    <property type="entry name" value="ATPase_P-type"/>
    <property type="match status" value="1"/>
</dbReference>
<dbReference type="Gene3D" id="3.40.50.1000">
    <property type="entry name" value="HAD superfamily/HAD-like"/>
    <property type="match status" value="1"/>
</dbReference>